<evidence type="ECO:0000313" key="4">
    <source>
        <dbReference type="Proteomes" id="UP000199013"/>
    </source>
</evidence>
<evidence type="ECO:0000313" key="3">
    <source>
        <dbReference type="EMBL" id="SBW23720.1"/>
    </source>
</evidence>
<dbReference type="InterPro" id="IPR011251">
    <property type="entry name" value="Luciferase-like_dom"/>
</dbReference>
<feature type="domain" description="Luciferase-like" evidence="2">
    <location>
        <begin position="31"/>
        <end position="78"/>
    </location>
</feature>
<sequence length="87" mass="8948">MSEPFQAQPPGLVSGQLSPGGRRRGRPCRPDNVTHDGETLTAVGAVNAPGTQLSPILVAALGPVMLWVAGELADGTIMFVDRGLTIG</sequence>
<reference evidence="4" key="1">
    <citation type="submission" date="2016-02" db="EMBL/GenBank/DDBJ databases">
        <authorList>
            <person name="Wibberg D."/>
        </authorList>
    </citation>
    <scope>NUCLEOTIDE SEQUENCE [LARGE SCALE GENOMIC DNA]</scope>
</reference>
<dbReference type="AlphaFoldDB" id="A0A1C3P1R3"/>
<gene>
    <name evidence="3" type="ORF">FDG2_3892</name>
</gene>
<organism evidence="3 4">
    <name type="scientific">Candidatus Protofrankia californiensis</name>
    <dbReference type="NCBI Taxonomy" id="1839754"/>
    <lineage>
        <taxon>Bacteria</taxon>
        <taxon>Bacillati</taxon>
        <taxon>Actinomycetota</taxon>
        <taxon>Actinomycetes</taxon>
        <taxon>Frankiales</taxon>
        <taxon>Frankiaceae</taxon>
        <taxon>Protofrankia</taxon>
    </lineage>
</organism>
<proteinExistence type="predicted"/>
<accession>A0A1C3P1R3</accession>
<evidence type="ECO:0000256" key="1">
    <source>
        <dbReference type="SAM" id="MobiDB-lite"/>
    </source>
</evidence>
<dbReference type="Pfam" id="PF00296">
    <property type="entry name" value="Bac_luciferase"/>
    <property type="match status" value="1"/>
</dbReference>
<name>A0A1C3P1R3_9ACTN</name>
<dbReference type="GO" id="GO:0016705">
    <property type="term" value="F:oxidoreductase activity, acting on paired donors, with incorporation or reduction of molecular oxygen"/>
    <property type="evidence" value="ECO:0007669"/>
    <property type="project" value="InterPro"/>
</dbReference>
<dbReference type="InterPro" id="IPR036661">
    <property type="entry name" value="Luciferase-like_sf"/>
</dbReference>
<feature type="region of interest" description="Disordered" evidence="1">
    <location>
        <begin position="1"/>
        <end position="32"/>
    </location>
</feature>
<dbReference type="SUPFAM" id="SSF51679">
    <property type="entry name" value="Bacterial luciferase-like"/>
    <property type="match status" value="1"/>
</dbReference>
<evidence type="ECO:0000259" key="2">
    <source>
        <dbReference type="Pfam" id="PF00296"/>
    </source>
</evidence>
<dbReference type="EMBL" id="FLUV01001638">
    <property type="protein sequence ID" value="SBW23720.1"/>
    <property type="molecule type" value="Genomic_DNA"/>
</dbReference>
<keyword evidence="4" id="KW-1185">Reference proteome</keyword>
<dbReference type="Proteomes" id="UP000199013">
    <property type="component" value="Unassembled WGS sequence"/>
</dbReference>
<protein>
    <recommendedName>
        <fullName evidence="2">Luciferase-like domain-containing protein</fullName>
    </recommendedName>
</protein>